<dbReference type="AlphaFoldDB" id="A0A2S2QUJ9"/>
<name>A0A2S2QUJ9_9HEMI</name>
<protein>
    <submittedName>
        <fullName evidence="3 5">DC-STAMP domain-containing protein 2</fullName>
    </submittedName>
</protein>
<organism evidence="3">
    <name type="scientific">Sipha flava</name>
    <name type="common">yellow sugarcane aphid</name>
    <dbReference type="NCBI Taxonomy" id="143950"/>
    <lineage>
        <taxon>Eukaryota</taxon>
        <taxon>Metazoa</taxon>
        <taxon>Ecdysozoa</taxon>
        <taxon>Arthropoda</taxon>
        <taxon>Hexapoda</taxon>
        <taxon>Insecta</taxon>
        <taxon>Pterygota</taxon>
        <taxon>Neoptera</taxon>
        <taxon>Paraneoptera</taxon>
        <taxon>Hemiptera</taxon>
        <taxon>Sternorrhyncha</taxon>
        <taxon>Aphidomorpha</taxon>
        <taxon>Aphidoidea</taxon>
        <taxon>Aphididae</taxon>
        <taxon>Sipha</taxon>
    </lineage>
</organism>
<dbReference type="RefSeq" id="XP_025422049.1">
    <property type="nucleotide sequence ID" value="XM_025566264.1"/>
</dbReference>
<dbReference type="EMBL" id="GGMS01011609">
    <property type="protein sequence ID" value="MBY80812.1"/>
    <property type="molecule type" value="Transcribed_RNA"/>
</dbReference>
<proteinExistence type="predicted"/>
<evidence type="ECO:0000259" key="2">
    <source>
        <dbReference type="Pfam" id="PF26037"/>
    </source>
</evidence>
<reference evidence="3" key="1">
    <citation type="submission" date="2018-04" db="EMBL/GenBank/DDBJ databases">
        <title>Transcriptome assembly of Sipha flava.</title>
        <authorList>
            <person name="Scully E.D."/>
            <person name="Geib S.M."/>
            <person name="Palmer N.A."/>
            <person name="Koch K."/>
            <person name="Bradshaw J."/>
            <person name="Heng-Moss T."/>
            <person name="Sarath G."/>
        </authorList>
    </citation>
    <scope>NUCLEOTIDE SEQUENCE</scope>
</reference>
<evidence type="ECO:0000313" key="5">
    <source>
        <dbReference type="RefSeq" id="XP_025422049.1"/>
    </source>
</evidence>
<feature type="compositionally biased region" description="Polar residues" evidence="1">
    <location>
        <begin position="98"/>
        <end position="107"/>
    </location>
</feature>
<dbReference type="InterPro" id="IPR058842">
    <property type="entry name" value="DCST1_C"/>
</dbReference>
<dbReference type="OrthoDB" id="6622912at2759"/>
<accession>A0A2S2QUJ9</accession>
<gene>
    <name evidence="3" type="primary">DCST2_1</name>
    <name evidence="5" type="synonym">LOC112691846</name>
    <name evidence="3" type="ORF">g.1159</name>
</gene>
<sequence length="165" mass="18641">MVCILCGYKAKEMDLKSGHIVLCTNEGCKGIYCSKCFVDIRNKCTLCSNPLEYGDITDVSEEKDSSDEMQKNFEILRAKRKKPARKTKKRWFARTRSSKSSLGYSRVSSREEGDVESSSGCDSDDTCSSVSNSYENDHNYVNAPLNYAPLVIESQYSIHRVRKSC</sequence>
<evidence type="ECO:0000256" key="1">
    <source>
        <dbReference type="SAM" id="MobiDB-lite"/>
    </source>
</evidence>
<keyword evidence="4" id="KW-1185">Reference proteome</keyword>
<evidence type="ECO:0000313" key="4">
    <source>
        <dbReference type="Proteomes" id="UP000694846"/>
    </source>
</evidence>
<feature type="compositionally biased region" description="Low complexity" evidence="1">
    <location>
        <begin position="117"/>
        <end position="130"/>
    </location>
</feature>
<reference evidence="5" key="2">
    <citation type="submission" date="2025-04" db="UniProtKB">
        <authorList>
            <consortium name="RefSeq"/>
        </authorList>
    </citation>
    <scope>IDENTIFICATION</scope>
    <source>
        <tissue evidence="5">Whole body</tissue>
    </source>
</reference>
<feature type="domain" description="E3 ubiquitin-protein ligase DCST1-like C-terminal" evidence="2">
    <location>
        <begin position="2"/>
        <end position="50"/>
    </location>
</feature>
<dbReference type="Pfam" id="PF26037">
    <property type="entry name" value="zf-RING_DCST1_C"/>
    <property type="match status" value="1"/>
</dbReference>
<evidence type="ECO:0000313" key="3">
    <source>
        <dbReference type="EMBL" id="MBY80812.1"/>
    </source>
</evidence>
<feature type="compositionally biased region" description="Basic residues" evidence="1">
    <location>
        <begin position="80"/>
        <end position="97"/>
    </location>
</feature>
<dbReference type="Proteomes" id="UP000694846">
    <property type="component" value="Unplaced"/>
</dbReference>
<feature type="region of interest" description="Disordered" evidence="1">
    <location>
        <begin position="80"/>
        <end position="130"/>
    </location>
</feature>